<dbReference type="InterPro" id="IPR013105">
    <property type="entry name" value="TPR_2"/>
</dbReference>
<dbReference type="Pfam" id="PF07719">
    <property type="entry name" value="TPR_2"/>
    <property type="match status" value="1"/>
</dbReference>
<evidence type="ECO:0000313" key="6">
    <source>
        <dbReference type="Proteomes" id="UP001497527"/>
    </source>
</evidence>
<dbReference type="EMBL" id="CAXJIO010000012">
    <property type="protein sequence ID" value="CAL2103185.1"/>
    <property type="molecule type" value="Genomic_DNA"/>
</dbReference>
<accession>A0ABP1F0Z6</accession>
<dbReference type="PANTHER" id="PTHR44943:SF8">
    <property type="entry name" value="TPR REPEAT-CONTAINING PROTEIN MJ0263"/>
    <property type="match status" value="1"/>
</dbReference>
<evidence type="ECO:0000256" key="4">
    <source>
        <dbReference type="SAM" id="SignalP"/>
    </source>
</evidence>
<feature type="repeat" description="TPR" evidence="3">
    <location>
        <begin position="184"/>
        <end position="217"/>
    </location>
</feature>
<reference evidence="5 6" key="1">
    <citation type="submission" date="2024-05" db="EMBL/GenBank/DDBJ databases">
        <authorList>
            <person name="Duchaud E."/>
        </authorList>
    </citation>
    <scope>NUCLEOTIDE SEQUENCE [LARGE SCALE GENOMIC DNA]</scope>
    <source>
        <strain evidence="5">Ena-SAMPLE-TAB-13-05-2024-13:56:06:370-140308</strain>
    </source>
</reference>
<evidence type="ECO:0000256" key="2">
    <source>
        <dbReference type="ARBA" id="ARBA00022803"/>
    </source>
</evidence>
<evidence type="ECO:0000256" key="1">
    <source>
        <dbReference type="ARBA" id="ARBA00022737"/>
    </source>
</evidence>
<dbReference type="InterPro" id="IPR011990">
    <property type="entry name" value="TPR-like_helical_dom_sf"/>
</dbReference>
<keyword evidence="4" id="KW-0732">Signal</keyword>
<protein>
    <submittedName>
        <fullName evidence="5">TPR_REGION domain-containing protein</fullName>
    </submittedName>
</protein>
<dbReference type="Gene3D" id="1.25.40.10">
    <property type="entry name" value="Tetratricopeptide repeat domain"/>
    <property type="match status" value="1"/>
</dbReference>
<keyword evidence="1" id="KW-0677">Repeat</keyword>
<dbReference type="InterPro" id="IPR051685">
    <property type="entry name" value="Ycf3/AcsC/BcsC/TPR_MFPF"/>
</dbReference>
<dbReference type="SUPFAM" id="SSF48452">
    <property type="entry name" value="TPR-like"/>
    <property type="match status" value="1"/>
</dbReference>
<evidence type="ECO:0000256" key="3">
    <source>
        <dbReference type="PROSITE-ProRule" id="PRU00339"/>
    </source>
</evidence>
<feature type="signal peptide" evidence="4">
    <location>
        <begin position="1"/>
        <end position="21"/>
    </location>
</feature>
<feature type="repeat" description="TPR" evidence="3">
    <location>
        <begin position="150"/>
        <end position="183"/>
    </location>
</feature>
<dbReference type="PANTHER" id="PTHR44943">
    <property type="entry name" value="CELLULOSE SYNTHASE OPERON PROTEIN C"/>
    <property type="match status" value="1"/>
</dbReference>
<name>A0ABP1F0Z6_9FLAO</name>
<sequence>MPYTMKAKLYIFSLLSVLLFASCSSKKNSDDFINQVSGRYYFNADEVIEVHFENKELLLKWRNQNLTPLKVNDTSFYVRELNEKLLFDIHNNLIKLAEKREHKDAKYVFQKLKEGEKTPSEYLAEDNYEKALEGYKRIKEKDSLNPVIRERALNRLGYKYLRNKEYEKAMNVFNINITLYPKSSNTYDSMGDAYLRKEDTVQAIAYYKKALAINPENRSSKRAIKRLTQKEKE</sequence>
<dbReference type="SMART" id="SM00028">
    <property type="entry name" value="TPR"/>
    <property type="match status" value="2"/>
</dbReference>
<feature type="chain" id="PRO_5047042787" evidence="4">
    <location>
        <begin position="22"/>
        <end position="233"/>
    </location>
</feature>
<comment type="caution">
    <text evidence="5">The sequence shown here is derived from an EMBL/GenBank/DDBJ whole genome shotgun (WGS) entry which is preliminary data.</text>
</comment>
<dbReference type="PROSITE" id="PS50293">
    <property type="entry name" value="TPR_REGION"/>
    <property type="match status" value="1"/>
</dbReference>
<keyword evidence="2 3" id="KW-0802">TPR repeat</keyword>
<gene>
    <name evidence="5" type="ORF">T190423A01A_30299</name>
</gene>
<proteinExistence type="predicted"/>
<dbReference type="InterPro" id="IPR019734">
    <property type="entry name" value="TPR_rpt"/>
</dbReference>
<dbReference type="Proteomes" id="UP001497527">
    <property type="component" value="Unassembled WGS sequence"/>
</dbReference>
<dbReference type="PROSITE" id="PS51257">
    <property type="entry name" value="PROKAR_LIPOPROTEIN"/>
    <property type="match status" value="1"/>
</dbReference>
<evidence type="ECO:0000313" key="5">
    <source>
        <dbReference type="EMBL" id="CAL2103185.1"/>
    </source>
</evidence>
<dbReference type="PROSITE" id="PS50005">
    <property type="entry name" value="TPR"/>
    <property type="match status" value="2"/>
</dbReference>
<organism evidence="5 6">
    <name type="scientific">Tenacibaculum polynesiense</name>
    <dbReference type="NCBI Taxonomy" id="3137857"/>
    <lineage>
        <taxon>Bacteria</taxon>
        <taxon>Pseudomonadati</taxon>
        <taxon>Bacteroidota</taxon>
        <taxon>Flavobacteriia</taxon>
        <taxon>Flavobacteriales</taxon>
        <taxon>Flavobacteriaceae</taxon>
        <taxon>Tenacibaculum</taxon>
    </lineage>
</organism>
<keyword evidence="6" id="KW-1185">Reference proteome</keyword>